<dbReference type="EMBL" id="ACKP02000030">
    <property type="protein sequence ID" value="EEX77049.1"/>
    <property type="molecule type" value="Genomic_DNA"/>
</dbReference>
<keyword evidence="1" id="KW-0051">Antiviral defense</keyword>
<proteinExistence type="predicted"/>
<dbReference type="Proteomes" id="UP000011124">
    <property type="component" value="Chromosome"/>
</dbReference>
<evidence type="ECO:0000313" key="6">
    <source>
        <dbReference type="Proteomes" id="UP000011124"/>
    </source>
</evidence>
<dbReference type="PANTHER" id="PTHR35579:SF6">
    <property type="entry name" value="DUF324 DOMAIN-CONTAINING PROTEIN"/>
    <property type="match status" value="1"/>
</dbReference>
<feature type="domain" description="CRISPR type III-associated protein" evidence="2">
    <location>
        <begin position="258"/>
        <end position="409"/>
    </location>
</feature>
<dbReference type="InterPro" id="IPR005537">
    <property type="entry name" value="RAMP_III_fam"/>
</dbReference>
<name>C9LVS7_SELS3</name>
<reference evidence="3 6" key="2">
    <citation type="submission" date="2011-04" db="EMBL/GenBank/DDBJ databases">
        <title>The complete genome of Selenomonas sputigena DSM 20758.</title>
        <authorList>
            <consortium name="US DOE Joint Genome Institute (JGI-PGF)"/>
            <person name="Lucas S."/>
            <person name="Copeland A."/>
            <person name="Lapidus A."/>
            <person name="Bruce D."/>
            <person name="Goodwin L."/>
            <person name="Pitluck S."/>
            <person name="Peters L."/>
            <person name="Kyrpides N."/>
            <person name="Mavromatis K."/>
            <person name="Ivanova N."/>
            <person name="Ovchinnikova G."/>
            <person name="Teshima H."/>
            <person name="Detter J.C."/>
            <person name="Tapia R."/>
            <person name="Han C."/>
            <person name="Land M."/>
            <person name="Hauser L."/>
            <person name="Markowitz V."/>
            <person name="Cheng J.-F."/>
            <person name="Hugenholtz P."/>
            <person name="Woyke T."/>
            <person name="Wu D."/>
            <person name="Gronow S."/>
            <person name="Wellnitz S."/>
            <person name="Schneider S."/>
            <person name="Klenk H.-P."/>
            <person name="Eisen J.A."/>
        </authorList>
    </citation>
    <scope>NUCLEOTIDE SEQUENCE [LARGE SCALE GENOMIC DNA]</scope>
    <source>
        <strain evidence="3">ATCC 35185</strain>
        <strain evidence="6">ATCC 35185 / DSM 20758 / VPI D19B-28</strain>
    </source>
</reference>
<gene>
    <name evidence="3" type="ordered locus">Selsp_0172</name>
    <name evidence="4" type="ORF">SELSPUOL_01571</name>
</gene>
<dbReference type="AlphaFoldDB" id="C9LVS7"/>
<dbReference type="Proteomes" id="UP000003505">
    <property type="component" value="Unassembled WGS sequence"/>
</dbReference>
<dbReference type="InterPro" id="IPR052216">
    <property type="entry name" value="CRISPR_Csm3_endoribonuclease"/>
</dbReference>
<dbReference type="Pfam" id="PF03787">
    <property type="entry name" value="RAMPs"/>
    <property type="match status" value="2"/>
</dbReference>
<feature type="domain" description="CRISPR type III-associated protein" evidence="2">
    <location>
        <begin position="24"/>
        <end position="188"/>
    </location>
</feature>
<organism evidence="4 5">
    <name type="scientific">Selenomonas sputigena (strain ATCC 35185 / DSM 20758 / CCUG 44933 / VPI D19B-28)</name>
    <dbReference type="NCBI Taxonomy" id="546271"/>
    <lineage>
        <taxon>Bacteria</taxon>
        <taxon>Bacillati</taxon>
        <taxon>Bacillota</taxon>
        <taxon>Negativicutes</taxon>
        <taxon>Selenomonadales</taxon>
        <taxon>Selenomonadaceae</taxon>
        <taxon>Selenomonas</taxon>
    </lineage>
</organism>
<evidence type="ECO:0000259" key="2">
    <source>
        <dbReference type="Pfam" id="PF03787"/>
    </source>
</evidence>
<sequence>MAEASVSTNGQMACVTKKILLEGTLSLDSPLLIGTGLTARAVRQETDMQVLKDKKGRPFIPGTSLAGVLRTLLEDEEAALLFGSAERGEKAGGAQSAIDVEDVLLEDAAIAVRDGVGIADFARTSIAGRKYNYEAVERGAKGRLRMTVTVRRAHAEKGLEEAVQTLADRLAAGVRLGALTAKGFGKVSAADVRISTYDFSDFDDVRRWLFREDAKCIAHGSKAAGKKRAGVFSVDAAFAIRRSLIVRENDVDEKAAERKVKSQQKKSGTDFLIPGTSIKGALRHRALEILTILKKPAAALNGLMGCSTDARRQKSRFLVDEAYFRKGVKPQAHARNRLDCFTGGTVDSVLFTDEPVWQEKPGEATLRLHYEIENYAPWEAGLALYLLRDLWQGAIPLGGESSVGRGLLEGIAATVSFDDEVLEIGAAGAVEKAAAEKLEAFAKALRDMEEEAKKA</sequence>
<evidence type="ECO:0000256" key="1">
    <source>
        <dbReference type="ARBA" id="ARBA00023118"/>
    </source>
</evidence>
<evidence type="ECO:0000313" key="3">
    <source>
        <dbReference type="EMBL" id="AEB99149.1"/>
    </source>
</evidence>
<dbReference type="PANTHER" id="PTHR35579">
    <property type="entry name" value="CRISPR SYSTEM CMS ENDORIBONUCLEASE CSM3"/>
    <property type="match status" value="1"/>
</dbReference>
<dbReference type="GO" id="GO:0051607">
    <property type="term" value="P:defense response to virus"/>
    <property type="evidence" value="ECO:0007669"/>
    <property type="project" value="UniProtKB-KW"/>
</dbReference>
<dbReference type="OrthoDB" id="1063910at2"/>
<accession>C9LVS7</accession>
<keyword evidence="6" id="KW-1185">Reference proteome</keyword>
<dbReference type="eggNOG" id="COG1337">
    <property type="taxonomic scope" value="Bacteria"/>
</dbReference>
<dbReference type="RefSeq" id="WP_006192870.1">
    <property type="nucleotide sequence ID" value="NC_015437.1"/>
</dbReference>
<evidence type="ECO:0000313" key="4">
    <source>
        <dbReference type="EMBL" id="EEX77049.1"/>
    </source>
</evidence>
<dbReference type="CDD" id="cd09726">
    <property type="entry name" value="RAMP_I_III"/>
    <property type="match status" value="2"/>
</dbReference>
<dbReference type="KEGG" id="ssg:Selsp_0172"/>
<dbReference type="STRING" id="546271.Selsp_0172"/>
<dbReference type="HOGENOM" id="CLU_041901_0_0_9"/>
<dbReference type="EMBL" id="CP002637">
    <property type="protein sequence ID" value="AEB99149.1"/>
    <property type="molecule type" value="Genomic_DNA"/>
</dbReference>
<protein>
    <submittedName>
        <fullName evidence="4">CRISPR-associated RAMP protein</fullName>
    </submittedName>
</protein>
<evidence type="ECO:0000313" key="5">
    <source>
        <dbReference type="Proteomes" id="UP000003505"/>
    </source>
</evidence>
<reference evidence="4 5" key="1">
    <citation type="submission" date="2009-09" db="EMBL/GenBank/DDBJ databases">
        <authorList>
            <person name="Weinstock G."/>
            <person name="Sodergren E."/>
            <person name="Clifton S."/>
            <person name="Fulton L."/>
            <person name="Fulton B."/>
            <person name="Courtney L."/>
            <person name="Fronick C."/>
            <person name="Harrison M."/>
            <person name="Strong C."/>
            <person name="Farmer C."/>
            <person name="Delahaunty K."/>
            <person name="Markovic C."/>
            <person name="Hall O."/>
            <person name="Minx P."/>
            <person name="Tomlinson C."/>
            <person name="Mitreva M."/>
            <person name="Nelson J."/>
            <person name="Hou S."/>
            <person name="Wollam A."/>
            <person name="Pepin K.H."/>
            <person name="Johnson M."/>
            <person name="Bhonagiri V."/>
            <person name="Nash W.E."/>
            <person name="Warren W."/>
            <person name="Chinwalla A."/>
            <person name="Mardis E.R."/>
            <person name="Wilson R.K."/>
        </authorList>
    </citation>
    <scope>NUCLEOTIDE SEQUENCE [LARGE SCALE GENOMIC DNA]</scope>
    <source>
        <strain evidence="4">ATCC 35185</strain>
        <strain evidence="5">ATCC 35185 / DSM 20758 / VPI D19B-28</strain>
    </source>
</reference>